<keyword evidence="6" id="KW-1185">Reference proteome</keyword>
<dbReference type="GO" id="GO:0008168">
    <property type="term" value="F:methyltransferase activity"/>
    <property type="evidence" value="ECO:0007669"/>
    <property type="project" value="UniProtKB-KW"/>
</dbReference>
<dbReference type="Gene3D" id="2.170.270.10">
    <property type="entry name" value="SET domain"/>
    <property type="match status" value="1"/>
</dbReference>
<keyword evidence="3" id="KW-0489">Methyltransferase</keyword>
<evidence type="ECO:0000313" key="6">
    <source>
        <dbReference type="Proteomes" id="UP000182179"/>
    </source>
</evidence>
<evidence type="ECO:0000313" key="4">
    <source>
        <dbReference type="EMBL" id="SEE14810.1"/>
    </source>
</evidence>
<reference evidence="4 6" key="2">
    <citation type="submission" date="2016-10" db="EMBL/GenBank/DDBJ databases">
        <authorList>
            <person name="Varghese N."/>
            <person name="Submissions S."/>
        </authorList>
    </citation>
    <scope>NUCLEOTIDE SEQUENCE [LARGE SCALE GENOMIC DNA]</scope>
    <source>
        <strain evidence="4 6">BS2773</strain>
    </source>
</reference>
<dbReference type="RefSeq" id="WP_071485805.1">
    <property type="nucleotide sequence ID" value="NZ_FNTS01000002.1"/>
</dbReference>
<evidence type="ECO:0000313" key="5">
    <source>
        <dbReference type="Proteomes" id="UP000181661"/>
    </source>
</evidence>
<dbReference type="PROSITE" id="PS50868">
    <property type="entry name" value="POST_SET"/>
    <property type="match status" value="1"/>
</dbReference>
<name>A0A1S2UT43_9PSED</name>
<evidence type="ECO:0000259" key="2">
    <source>
        <dbReference type="PROSITE" id="PS50868"/>
    </source>
</evidence>
<dbReference type="OrthoDB" id="9790349at2"/>
<protein>
    <submittedName>
        <fullName evidence="3">SET domain-containing protein-lysine N-methyltransferase</fullName>
    </submittedName>
</protein>
<dbReference type="AlphaFoldDB" id="A0A1S2UT43"/>
<dbReference type="Proteomes" id="UP000182179">
    <property type="component" value="Unassembled WGS sequence"/>
</dbReference>
<dbReference type="EMBL" id="MDDR01000037">
    <property type="protein sequence ID" value="OIN49315.1"/>
    <property type="molecule type" value="Genomic_DNA"/>
</dbReference>
<dbReference type="Proteomes" id="UP000181661">
    <property type="component" value="Unassembled WGS sequence"/>
</dbReference>
<organism evidence="3 5">
    <name type="scientific">Pseudomonas costantinii</name>
    <dbReference type="NCBI Taxonomy" id="168469"/>
    <lineage>
        <taxon>Bacteria</taxon>
        <taxon>Pseudomonadati</taxon>
        <taxon>Pseudomonadota</taxon>
        <taxon>Gammaproteobacteria</taxon>
        <taxon>Pseudomonadales</taxon>
        <taxon>Pseudomonadaceae</taxon>
        <taxon>Pseudomonas</taxon>
    </lineage>
</organism>
<evidence type="ECO:0000313" key="3">
    <source>
        <dbReference type="EMBL" id="OIN49315.1"/>
    </source>
</evidence>
<evidence type="ECO:0000256" key="1">
    <source>
        <dbReference type="ARBA" id="ARBA00022679"/>
    </source>
</evidence>
<gene>
    <name evidence="3" type="ORF">BFL40_21420</name>
    <name evidence="4" type="ORF">SAMN04515675_4167</name>
</gene>
<keyword evidence="1 3" id="KW-0808">Transferase</keyword>
<dbReference type="InterPro" id="IPR003616">
    <property type="entry name" value="Post-SET_dom"/>
</dbReference>
<dbReference type="EMBL" id="FNTS01000002">
    <property type="protein sequence ID" value="SEE14810.1"/>
    <property type="molecule type" value="Genomic_DNA"/>
</dbReference>
<accession>A0A1S2UT43</accession>
<reference evidence="3 5" key="1">
    <citation type="submission" date="2016-08" db="EMBL/GenBank/DDBJ databases">
        <title>Draft genome sequence of Pseudomonas costantinii LMG 22119, type strain isolated from cultivated mushroom (Agaricus bisporus) sporophores.</title>
        <authorList>
            <person name="Tambong J.T."/>
        </authorList>
    </citation>
    <scope>NUCLEOTIDE SEQUENCE [LARGE SCALE GENOMIC DNA]</scope>
    <source>
        <strain evidence="3 5">LMG 22119</strain>
    </source>
</reference>
<dbReference type="SUPFAM" id="SSF82199">
    <property type="entry name" value="SET domain"/>
    <property type="match status" value="1"/>
</dbReference>
<proteinExistence type="predicted"/>
<comment type="caution">
    <text evidence="3">The sequence shown here is derived from an EMBL/GenBank/DDBJ whole genome shotgun (WGS) entry which is preliminary data.</text>
</comment>
<dbReference type="GO" id="GO:0032259">
    <property type="term" value="P:methylation"/>
    <property type="evidence" value="ECO:0007669"/>
    <property type="project" value="UniProtKB-KW"/>
</dbReference>
<sequence>MKIQAMDKANHAGAACIYPFATTSPERYPSTLHFQVVHDQNGQATGIQSRVPFDSRTRITNVSGYATRERRPNTFQISSHIYLFDCWFCGLIAHSCDPNALLDADFLELWSLCHIQAGALLTIDHSVTADILPRQFACQCRAHNCRGWIKGHQEQINAEGLKFLEQWHTRDGS</sequence>
<feature type="domain" description="Post-SET" evidence="2">
    <location>
        <begin position="134"/>
        <end position="150"/>
    </location>
</feature>
<dbReference type="InterPro" id="IPR046341">
    <property type="entry name" value="SET_dom_sf"/>
</dbReference>